<dbReference type="InterPro" id="IPR050464">
    <property type="entry name" value="Zeta_carotene_desat/Oxidored"/>
</dbReference>
<dbReference type="PANTHER" id="PTHR42923:SF3">
    <property type="entry name" value="PROTOPORPHYRINOGEN OXIDASE"/>
    <property type="match status" value="1"/>
</dbReference>
<dbReference type="Pfam" id="PF01593">
    <property type="entry name" value="Amino_oxidase"/>
    <property type="match status" value="1"/>
</dbReference>
<reference evidence="2" key="1">
    <citation type="submission" date="2022-12" db="EMBL/GenBank/DDBJ databases">
        <title>Paraconexibacter alkalitolerans sp. nov. and Baekduia alba sp. nov., isolated from soil and emended description of the genera Paraconexibacter (Chun et al., 2020) and Baekduia (An et al., 2020).</title>
        <authorList>
            <person name="Vieira S."/>
            <person name="Huber K.J."/>
            <person name="Geppert A."/>
            <person name="Wolf J."/>
            <person name="Neumann-Schaal M."/>
            <person name="Muesken M."/>
            <person name="Overmann J."/>
        </authorList>
    </citation>
    <scope>NUCLEOTIDE SEQUENCE</scope>
    <source>
        <strain evidence="2">AEG42_29</strain>
    </source>
</reference>
<dbReference type="GO" id="GO:0016491">
    <property type="term" value="F:oxidoreductase activity"/>
    <property type="evidence" value="ECO:0007669"/>
    <property type="project" value="InterPro"/>
</dbReference>
<dbReference type="SUPFAM" id="SSF51905">
    <property type="entry name" value="FAD/NAD(P)-binding domain"/>
    <property type="match status" value="1"/>
</dbReference>
<feature type="domain" description="Amine oxidase" evidence="1">
    <location>
        <begin position="2"/>
        <end position="406"/>
    </location>
</feature>
<evidence type="ECO:0000259" key="1">
    <source>
        <dbReference type="Pfam" id="PF01593"/>
    </source>
</evidence>
<dbReference type="Gene3D" id="1.10.3110.10">
    <property type="entry name" value="protoporphyrinogen ix oxidase, domain 3"/>
    <property type="match status" value="1"/>
</dbReference>
<dbReference type="EMBL" id="CP114014">
    <property type="protein sequence ID" value="XAY07384.1"/>
    <property type="molecule type" value="Genomic_DNA"/>
</dbReference>
<dbReference type="InterPro" id="IPR002937">
    <property type="entry name" value="Amino_oxidase"/>
</dbReference>
<dbReference type="Gene3D" id="3.90.660.20">
    <property type="entry name" value="Protoporphyrinogen oxidase, mitochondrial, domain 2"/>
    <property type="match status" value="1"/>
</dbReference>
<protein>
    <recommendedName>
        <fullName evidence="1">Amine oxidase domain-containing protein</fullName>
    </recommendedName>
</protein>
<dbReference type="PANTHER" id="PTHR42923">
    <property type="entry name" value="PROTOPORPHYRINOGEN OXIDASE"/>
    <property type="match status" value="1"/>
</dbReference>
<dbReference type="Gene3D" id="3.50.50.60">
    <property type="entry name" value="FAD/NAD(P)-binding domain"/>
    <property type="match status" value="1"/>
</dbReference>
<accession>A0AAU7B1D2</accession>
<dbReference type="KEGG" id="parq:DSM112329_04265"/>
<name>A0AAU7B1D2_9ACTN</name>
<dbReference type="AlphaFoldDB" id="A0AAU7B1D2"/>
<dbReference type="SUPFAM" id="SSF54373">
    <property type="entry name" value="FAD-linked reductases, C-terminal domain"/>
    <property type="match status" value="1"/>
</dbReference>
<evidence type="ECO:0000313" key="2">
    <source>
        <dbReference type="EMBL" id="XAY07384.1"/>
    </source>
</evidence>
<organism evidence="2">
    <name type="scientific">Paraconexibacter sp. AEG42_29</name>
    <dbReference type="NCBI Taxonomy" id="2997339"/>
    <lineage>
        <taxon>Bacteria</taxon>
        <taxon>Bacillati</taxon>
        <taxon>Actinomycetota</taxon>
        <taxon>Thermoleophilia</taxon>
        <taxon>Solirubrobacterales</taxon>
        <taxon>Paraconexibacteraceae</taxon>
        <taxon>Paraconexibacter</taxon>
    </lineage>
</organism>
<sequence length="421" mass="45168">MFESEDRAGGRVQTVREQGYAVDTGATALAASYHAYTTLVAELGLEIKPAAPCIGIVRDGSVHLLRLDRIVRSGLSTRLLSTGSKLRLARLAFDVGRAKLRGQLDFADMRKAAPLDNESSRDYAQRALNTEIDAYLCEPIVRTMLIANTDKVSRVELFSGVANIFTTQILALAGGQGTITERLADEVGVALNTPVVSISETADQVDVEFREPNGRMVRAAYDAAIVTCPLPIASEICPGQREQLGPLAQALGYTQCITVGIGTTRAPDCPAFLVQLPSREDAEIALLFLDHNKAADRAPTGHGLISACWETDAATAMFGATDEAIVGRTLETVFRVFPELAGTVDFVEVTRWTRALPKTSIGSYKQIGEFMAGVDRSSRVQFAADYMSAAGQNTAVEFGTRAANSVHAIKPSQTVRRSAAV</sequence>
<gene>
    <name evidence="2" type="ORF">DSM112329_04265</name>
</gene>
<dbReference type="InterPro" id="IPR036188">
    <property type="entry name" value="FAD/NAD-bd_sf"/>
</dbReference>
<proteinExistence type="predicted"/>